<dbReference type="Proteomes" id="UP000019184">
    <property type="component" value="Unassembled WGS sequence"/>
</dbReference>
<dbReference type="EMBL" id="CBTK010000049">
    <property type="protein sequence ID" value="CDH44034.1"/>
    <property type="molecule type" value="Genomic_DNA"/>
</dbReference>
<evidence type="ECO:0008006" key="3">
    <source>
        <dbReference type="Google" id="ProtNLM"/>
    </source>
</evidence>
<dbReference type="Gene3D" id="3.10.450.50">
    <property type="match status" value="1"/>
</dbReference>
<dbReference type="InterPro" id="IPR032710">
    <property type="entry name" value="NTF2-like_dom_sf"/>
</dbReference>
<protein>
    <recommendedName>
        <fullName evidence="3">SnoaL-like domain-containing protein</fullName>
    </recommendedName>
</protein>
<accession>A0A7U7G9D2</accession>
<sequence length="62" mass="6903">MISREQADHFAREWIAAWNSHDLGKILLHYSADFTMSSPRIAVVAQEPSGVLTGKAAVATYW</sequence>
<proteinExistence type="predicted"/>
<gene>
    <name evidence="1" type="ORF">BN874_1420003</name>
</gene>
<dbReference type="AlphaFoldDB" id="A0A7U7G9D2"/>
<evidence type="ECO:0000313" key="1">
    <source>
        <dbReference type="EMBL" id="CDH44034.1"/>
    </source>
</evidence>
<reference evidence="1 2" key="1">
    <citation type="journal article" date="2014" name="ISME J.">
        <title>Candidatus Competibacter-lineage genomes retrieved from metagenomes reveal functional metabolic diversity.</title>
        <authorList>
            <person name="McIlroy S.J."/>
            <person name="Albertsen M."/>
            <person name="Andresen E.K."/>
            <person name="Saunders A.M."/>
            <person name="Kristiansen R."/>
            <person name="Stokholm-Bjerregaard M."/>
            <person name="Nielsen K.L."/>
            <person name="Nielsen P.H."/>
        </authorList>
    </citation>
    <scope>NUCLEOTIDE SEQUENCE [LARGE SCALE GENOMIC DNA]</scope>
    <source>
        <strain evidence="1 2">Run_B_J11</strain>
    </source>
</reference>
<name>A0A7U7G9D2_9GAMM</name>
<dbReference type="SUPFAM" id="SSF54427">
    <property type="entry name" value="NTF2-like"/>
    <property type="match status" value="1"/>
</dbReference>
<comment type="caution">
    <text evidence="1">The sequence shown here is derived from an EMBL/GenBank/DDBJ whole genome shotgun (WGS) entry which is preliminary data.</text>
</comment>
<organism evidence="1 2">
    <name type="scientific">Candidatus Contendobacter odensis Run_B_J11</name>
    <dbReference type="NCBI Taxonomy" id="1400861"/>
    <lineage>
        <taxon>Bacteria</taxon>
        <taxon>Pseudomonadati</taxon>
        <taxon>Pseudomonadota</taxon>
        <taxon>Gammaproteobacteria</taxon>
        <taxon>Candidatus Competibacteraceae</taxon>
        <taxon>Candidatus Contendibacter</taxon>
    </lineage>
</organism>
<keyword evidence="2" id="KW-1185">Reference proteome</keyword>
<evidence type="ECO:0000313" key="2">
    <source>
        <dbReference type="Proteomes" id="UP000019184"/>
    </source>
</evidence>